<dbReference type="PANTHER" id="PTHR36839:SF1">
    <property type="entry name" value="METALLO-BETA-LACTAMASE FAMILY PROTEIN (AFU_ORTHOLOGUE AFUA_5G12770)"/>
    <property type="match status" value="1"/>
</dbReference>
<dbReference type="RefSeq" id="WP_245348920.1">
    <property type="nucleotide sequence ID" value="NZ_BAAAJV010000018.1"/>
</dbReference>
<sequence length="292" mass="30481">MADPLIMNEPLPDLLRGIAQCATCGVEYDAAAVPAVCPVCADERQYLPPDGVQRWHDPTAGDAGVDVVELEDRLFALRVDGGVGIGQEAKLLVTDDGNVMVDVPAAITAAAVAEVAGLGPLRAIIPSHPHMFGLQTAWSAALGGAPVWIARADAQWLGRTPAGIHLWDGEEKVRPGVVAVQLGGHFPGSAVVHWDGGDHRGVLLSGDTIAPNPDGRTATFMYSYPNRIPLSGHVALRVADGAARFAFDRLYGNFSGAILGDAREAVLASAARHAAWTRGEHDDLTGPAGMCG</sequence>
<accession>A0ABS4YKB1</accession>
<evidence type="ECO:0000259" key="1">
    <source>
        <dbReference type="SMART" id="SM00849"/>
    </source>
</evidence>
<dbReference type="SUPFAM" id="SSF56281">
    <property type="entry name" value="Metallo-hydrolase/oxidoreductase"/>
    <property type="match status" value="1"/>
</dbReference>
<dbReference type="EMBL" id="JAGIOC010000001">
    <property type="protein sequence ID" value="MBP2409223.1"/>
    <property type="molecule type" value="Genomic_DNA"/>
</dbReference>
<keyword evidence="3" id="KW-1185">Reference proteome</keyword>
<dbReference type="PANTHER" id="PTHR36839">
    <property type="entry name" value="METALLO-BETA-LACTAMASE FAMILY PROTEIN (AFU_ORTHOLOGUE AFUA_5G12770)"/>
    <property type="match status" value="1"/>
</dbReference>
<protein>
    <recommendedName>
        <fullName evidence="1">Metallo-beta-lactamase domain-containing protein</fullName>
    </recommendedName>
</protein>
<comment type="caution">
    <text evidence="2">The sequence shown here is derived from an EMBL/GenBank/DDBJ whole genome shotgun (WGS) entry which is preliminary data.</text>
</comment>
<dbReference type="SMART" id="SM00849">
    <property type="entry name" value="Lactamase_B"/>
    <property type="match status" value="1"/>
</dbReference>
<dbReference type="Gene3D" id="3.60.15.10">
    <property type="entry name" value="Ribonuclease Z/Hydroxyacylglutathione hydrolase-like"/>
    <property type="match status" value="1"/>
</dbReference>
<dbReference type="Proteomes" id="UP000698222">
    <property type="component" value="Unassembled WGS sequence"/>
</dbReference>
<feature type="domain" description="Metallo-beta-lactamase" evidence="1">
    <location>
        <begin position="87"/>
        <end position="249"/>
    </location>
</feature>
<dbReference type="SUPFAM" id="SSF57802">
    <property type="entry name" value="Rubredoxin-like"/>
    <property type="match status" value="1"/>
</dbReference>
<organism evidence="2 3">
    <name type="scientific">Brachybacterium fresconis</name>
    <dbReference type="NCBI Taxonomy" id="173363"/>
    <lineage>
        <taxon>Bacteria</taxon>
        <taxon>Bacillati</taxon>
        <taxon>Actinomycetota</taxon>
        <taxon>Actinomycetes</taxon>
        <taxon>Micrococcales</taxon>
        <taxon>Dermabacteraceae</taxon>
        <taxon>Brachybacterium</taxon>
    </lineage>
</organism>
<dbReference type="InterPro" id="IPR036866">
    <property type="entry name" value="RibonucZ/Hydroxyglut_hydro"/>
</dbReference>
<proteinExistence type="predicted"/>
<evidence type="ECO:0000313" key="3">
    <source>
        <dbReference type="Proteomes" id="UP000698222"/>
    </source>
</evidence>
<evidence type="ECO:0000313" key="2">
    <source>
        <dbReference type="EMBL" id="MBP2409223.1"/>
    </source>
</evidence>
<gene>
    <name evidence="2" type="ORF">JOF44_002126</name>
</gene>
<dbReference type="InterPro" id="IPR001279">
    <property type="entry name" value="Metallo-B-lactamas"/>
</dbReference>
<name>A0ABS4YKB1_9MICO</name>
<reference evidence="2 3" key="1">
    <citation type="submission" date="2021-03" db="EMBL/GenBank/DDBJ databases">
        <title>Sequencing the genomes of 1000 actinobacteria strains.</title>
        <authorList>
            <person name="Klenk H.-P."/>
        </authorList>
    </citation>
    <scope>NUCLEOTIDE SEQUENCE [LARGE SCALE GENOMIC DNA]</scope>
    <source>
        <strain evidence="2 3">DSM 14564</strain>
    </source>
</reference>